<sequence>MQQNTPAPPNRTFVDERYKQMKELNDEQAKQMINLESQLFRSLERNRELAEETRQFQKQLEFRTKLKEPGSGEFWSGNQDLSRNASDEINGAIQATTTANNPSTPDERLEDNTTRLSPSASIKDGSQTNSSSSIDGYVHLKPTTFEIVSRSSVLEDAQIQIDNLTKAYLDSESTNSLLSEQVKP</sequence>
<dbReference type="AlphaFoldDB" id="A0AAD3RRF2"/>
<proteinExistence type="predicted"/>
<feature type="coiled-coil region" evidence="1">
    <location>
        <begin position="18"/>
        <end position="60"/>
    </location>
</feature>
<accession>A0AAD3RRF2</accession>
<evidence type="ECO:0000256" key="2">
    <source>
        <dbReference type="SAM" id="MobiDB-lite"/>
    </source>
</evidence>
<reference evidence="3" key="1">
    <citation type="submission" date="2022-12" db="EMBL/GenBank/DDBJ databases">
        <title>Chromosome-Level Genome Assembly of Japanese Cedar (Cryptomeriajaponica D. Don).</title>
        <authorList>
            <person name="Fujino T."/>
            <person name="Yamaguchi K."/>
            <person name="Yokoyama T."/>
            <person name="Hamanaka T."/>
            <person name="Harazono Y."/>
            <person name="Kamada H."/>
            <person name="Kobayashi W."/>
            <person name="Ujino-Ihara T."/>
            <person name="Uchiyama K."/>
            <person name="Matsumoto A."/>
            <person name="Izuno A."/>
            <person name="Tsumura Y."/>
            <person name="Toyoda A."/>
            <person name="Shigenobu S."/>
            <person name="Moriguchi Y."/>
            <person name="Ueno S."/>
            <person name="Kasahara M."/>
        </authorList>
    </citation>
    <scope>NUCLEOTIDE SEQUENCE</scope>
</reference>
<feature type="compositionally biased region" description="Polar residues" evidence="2">
    <location>
        <begin position="114"/>
        <end position="134"/>
    </location>
</feature>
<gene>
    <name evidence="3" type="ORF">SUGI_1493280</name>
</gene>
<feature type="compositionally biased region" description="Polar residues" evidence="2">
    <location>
        <begin position="93"/>
        <end position="104"/>
    </location>
</feature>
<comment type="caution">
    <text evidence="3">The sequence shown here is derived from an EMBL/GenBank/DDBJ whole genome shotgun (WGS) entry which is preliminary data.</text>
</comment>
<dbReference type="EMBL" id="BSEH01000700">
    <property type="protein sequence ID" value="GLJ59126.1"/>
    <property type="molecule type" value="Genomic_DNA"/>
</dbReference>
<feature type="region of interest" description="Disordered" evidence="2">
    <location>
        <begin position="67"/>
        <end position="136"/>
    </location>
</feature>
<name>A0AAD3RRF2_CRYJA</name>
<keyword evidence="4" id="KW-1185">Reference proteome</keyword>
<evidence type="ECO:0000256" key="1">
    <source>
        <dbReference type="SAM" id="Coils"/>
    </source>
</evidence>
<organism evidence="3 4">
    <name type="scientific">Cryptomeria japonica</name>
    <name type="common">Japanese cedar</name>
    <name type="synonym">Cupressus japonica</name>
    <dbReference type="NCBI Taxonomy" id="3369"/>
    <lineage>
        <taxon>Eukaryota</taxon>
        <taxon>Viridiplantae</taxon>
        <taxon>Streptophyta</taxon>
        <taxon>Embryophyta</taxon>
        <taxon>Tracheophyta</taxon>
        <taxon>Spermatophyta</taxon>
        <taxon>Pinopsida</taxon>
        <taxon>Pinidae</taxon>
        <taxon>Conifers II</taxon>
        <taxon>Cupressales</taxon>
        <taxon>Cupressaceae</taxon>
        <taxon>Cryptomeria</taxon>
    </lineage>
</organism>
<evidence type="ECO:0000313" key="4">
    <source>
        <dbReference type="Proteomes" id="UP001234787"/>
    </source>
</evidence>
<keyword evidence="1" id="KW-0175">Coiled coil</keyword>
<dbReference type="Proteomes" id="UP001234787">
    <property type="component" value="Unassembled WGS sequence"/>
</dbReference>
<evidence type="ECO:0000313" key="3">
    <source>
        <dbReference type="EMBL" id="GLJ59126.1"/>
    </source>
</evidence>
<protein>
    <submittedName>
        <fullName evidence="3">Uncharacterized protein</fullName>
    </submittedName>
</protein>